<dbReference type="AlphaFoldDB" id="A0A1H5HR83"/>
<dbReference type="RefSeq" id="WP_092124752.1">
    <property type="nucleotide sequence ID" value="NZ_FNTH01000001.1"/>
</dbReference>
<feature type="domain" description="Amidohydrolase-related" evidence="1">
    <location>
        <begin position="13"/>
        <end position="321"/>
    </location>
</feature>
<organism evidence="2 3">
    <name type="scientific">Bradyrhizobium erythrophlei</name>
    <dbReference type="NCBI Taxonomy" id="1437360"/>
    <lineage>
        <taxon>Bacteria</taxon>
        <taxon>Pseudomonadati</taxon>
        <taxon>Pseudomonadota</taxon>
        <taxon>Alphaproteobacteria</taxon>
        <taxon>Hyphomicrobiales</taxon>
        <taxon>Nitrobacteraceae</taxon>
        <taxon>Bradyrhizobium</taxon>
    </lineage>
</organism>
<dbReference type="EMBL" id="FNTH01000001">
    <property type="protein sequence ID" value="SEE29818.1"/>
    <property type="molecule type" value="Genomic_DNA"/>
</dbReference>
<evidence type="ECO:0000259" key="1">
    <source>
        <dbReference type="Pfam" id="PF04909"/>
    </source>
</evidence>
<dbReference type="PANTHER" id="PTHR42889">
    <property type="entry name" value="BLR3681 PROTEIN"/>
    <property type="match status" value="1"/>
</dbReference>
<dbReference type="Proteomes" id="UP000198992">
    <property type="component" value="Unassembled WGS sequence"/>
</dbReference>
<dbReference type="PANTHER" id="PTHR42889:SF1">
    <property type="entry name" value="BLR3681 PROTEIN"/>
    <property type="match status" value="1"/>
</dbReference>
<name>A0A1H5HR83_9BRAD</name>
<protein>
    <recommendedName>
        <fullName evidence="1">Amidohydrolase-related domain-containing protein</fullName>
    </recommendedName>
</protein>
<dbReference type="GO" id="GO:0016787">
    <property type="term" value="F:hydrolase activity"/>
    <property type="evidence" value="ECO:0007669"/>
    <property type="project" value="InterPro"/>
</dbReference>
<sequence length="347" mass="39330">MYRTAKGEEIFVIDGHTHFWDGSPANQKNIHGKQFIDCFYAYHSNLSPPSEKWEKEKFEKYDAKTMFDDLFVTGYDDMAILQPTYLTDFYKSGFNTTERNSAMKKSHPDRFILNGAFDPRDGTKGLEALHALSERHKLKGVKLYTAEWRGESKGYKLTDKASYQYLEAAQKLGIKNIHVHKGPTIIPLNRDAFDVADIDDVATSFQDLNFIVEHCGLPRLDDFCWIATQETNVYAGLAVALPFIHSRPGYFAHVISELLFWVGPDKILYGSDYGIWTPKWLIDKFMAFEIPADVTKETGSVLSMEAKTKILGLNAARIYGIDVEAQKKKIRAGGGYAHLPEAVHAPR</sequence>
<dbReference type="InterPro" id="IPR006680">
    <property type="entry name" value="Amidohydro-rel"/>
</dbReference>
<dbReference type="Pfam" id="PF04909">
    <property type="entry name" value="Amidohydro_2"/>
    <property type="match status" value="1"/>
</dbReference>
<dbReference type="Gene3D" id="3.20.20.140">
    <property type="entry name" value="Metal-dependent hydrolases"/>
    <property type="match status" value="1"/>
</dbReference>
<gene>
    <name evidence="2" type="ORF">SAMN05444164_7578</name>
</gene>
<evidence type="ECO:0000313" key="3">
    <source>
        <dbReference type="Proteomes" id="UP000198992"/>
    </source>
</evidence>
<proteinExistence type="predicted"/>
<dbReference type="SUPFAM" id="SSF51556">
    <property type="entry name" value="Metallo-dependent hydrolases"/>
    <property type="match status" value="1"/>
</dbReference>
<reference evidence="2 3" key="1">
    <citation type="submission" date="2016-10" db="EMBL/GenBank/DDBJ databases">
        <authorList>
            <person name="de Groot N.N."/>
        </authorList>
    </citation>
    <scope>NUCLEOTIDE SEQUENCE [LARGE SCALE GENOMIC DNA]</scope>
    <source>
        <strain evidence="2 3">MT12</strain>
    </source>
</reference>
<dbReference type="InterPro" id="IPR032466">
    <property type="entry name" value="Metal_Hydrolase"/>
</dbReference>
<dbReference type="CDD" id="cd01292">
    <property type="entry name" value="metallo-dependent_hydrolases"/>
    <property type="match status" value="1"/>
</dbReference>
<dbReference type="OrthoDB" id="7325417at2"/>
<evidence type="ECO:0000313" key="2">
    <source>
        <dbReference type="EMBL" id="SEE29818.1"/>
    </source>
</evidence>
<accession>A0A1H5HR83</accession>